<feature type="binding site" evidence="3">
    <location>
        <begin position="108"/>
        <end position="109"/>
    </location>
    <ligand>
        <name>substrate</name>
    </ligand>
</feature>
<dbReference type="Proteomes" id="UP000310016">
    <property type="component" value="Unassembled WGS sequence"/>
</dbReference>
<dbReference type="PRINTS" id="PR00139">
    <property type="entry name" value="ASNGLNASE"/>
</dbReference>
<dbReference type="SUPFAM" id="SSF53774">
    <property type="entry name" value="Glutaminase/Asparaginase"/>
    <property type="match status" value="1"/>
</dbReference>
<dbReference type="InterPro" id="IPR006034">
    <property type="entry name" value="Asparaginase/glutaminase-like"/>
</dbReference>
<organism evidence="8 9">
    <name type="scientific">Chitiniphilus eburneus</name>
    <dbReference type="NCBI Taxonomy" id="2571148"/>
    <lineage>
        <taxon>Bacteria</taxon>
        <taxon>Pseudomonadati</taxon>
        <taxon>Pseudomonadota</taxon>
        <taxon>Betaproteobacteria</taxon>
        <taxon>Neisseriales</taxon>
        <taxon>Chitinibacteraceae</taxon>
        <taxon>Chitiniphilus</taxon>
    </lineage>
</organism>
<dbReference type="InterPro" id="IPR036152">
    <property type="entry name" value="Asp/glu_Ase-like_sf"/>
</dbReference>
<dbReference type="InterPro" id="IPR040919">
    <property type="entry name" value="Asparaginase_C"/>
</dbReference>
<gene>
    <name evidence="8" type="ORF">FAZ21_15275</name>
</gene>
<evidence type="ECO:0000313" key="9">
    <source>
        <dbReference type="Proteomes" id="UP000310016"/>
    </source>
</evidence>
<dbReference type="PANTHER" id="PTHR11707">
    <property type="entry name" value="L-ASPARAGINASE"/>
    <property type="match status" value="1"/>
</dbReference>
<comment type="caution">
    <text evidence="8">The sequence shown here is derived from an EMBL/GenBank/DDBJ whole genome shotgun (WGS) entry which is preliminary data.</text>
</comment>
<evidence type="ECO:0000256" key="4">
    <source>
        <dbReference type="PROSITE-ProRule" id="PRU10099"/>
    </source>
</evidence>
<dbReference type="InterPro" id="IPR027475">
    <property type="entry name" value="Asparaginase/glutaminase_AS2"/>
</dbReference>
<dbReference type="PROSITE" id="PS51732">
    <property type="entry name" value="ASN_GLN_ASE_3"/>
    <property type="match status" value="1"/>
</dbReference>
<evidence type="ECO:0000256" key="2">
    <source>
        <dbReference type="PIRSR" id="PIRSR001220-1"/>
    </source>
</evidence>
<dbReference type="PIRSF" id="PIRSF001220">
    <property type="entry name" value="L-ASNase_gatD"/>
    <property type="match status" value="1"/>
</dbReference>
<evidence type="ECO:0000259" key="6">
    <source>
        <dbReference type="Pfam" id="PF00710"/>
    </source>
</evidence>
<dbReference type="GO" id="GO:0006520">
    <property type="term" value="P:amino acid metabolic process"/>
    <property type="evidence" value="ECO:0007669"/>
    <property type="project" value="InterPro"/>
</dbReference>
<dbReference type="Pfam" id="PF00710">
    <property type="entry name" value="Asparaginase"/>
    <property type="match status" value="1"/>
</dbReference>
<feature type="active site" evidence="4">
    <location>
        <position position="38"/>
    </location>
</feature>
<dbReference type="InterPro" id="IPR037152">
    <property type="entry name" value="L-asparaginase_N_sf"/>
</dbReference>
<evidence type="ECO:0000256" key="1">
    <source>
        <dbReference type="ARBA" id="ARBA00010518"/>
    </source>
</evidence>
<dbReference type="InterPro" id="IPR020827">
    <property type="entry name" value="Asparaginase/glutaminase_AS1"/>
</dbReference>
<dbReference type="PANTHER" id="PTHR11707:SF28">
    <property type="entry name" value="60 KDA LYSOPHOSPHOLIPASE"/>
    <property type="match status" value="1"/>
</dbReference>
<feature type="active site" description="O-isoaspartyl threonine intermediate" evidence="2">
    <location>
        <position position="38"/>
    </location>
</feature>
<keyword evidence="9" id="KW-1185">Reference proteome</keyword>
<dbReference type="Gene3D" id="3.40.50.1170">
    <property type="entry name" value="L-asparaginase, N-terminal domain"/>
    <property type="match status" value="1"/>
</dbReference>
<dbReference type="Pfam" id="PF17763">
    <property type="entry name" value="Asparaginase_C"/>
    <property type="match status" value="1"/>
</dbReference>
<feature type="active site" evidence="5">
    <location>
        <position position="108"/>
    </location>
</feature>
<proteinExistence type="inferred from homology"/>
<feature type="binding site" evidence="3">
    <location>
        <position position="77"/>
    </location>
    <ligand>
        <name>substrate</name>
    </ligand>
</feature>
<feature type="domain" description="L-asparaginase N-terminal" evidence="6">
    <location>
        <begin position="29"/>
        <end position="206"/>
    </location>
</feature>
<dbReference type="GO" id="GO:0004067">
    <property type="term" value="F:asparaginase activity"/>
    <property type="evidence" value="ECO:0007669"/>
    <property type="project" value="UniProtKB-UniRule"/>
</dbReference>
<evidence type="ECO:0000259" key="7">
    <source>
        <dbReference type="Pfam" id="PF17763"/>
    </source>
</evidence>
<reference evidence="8 9" key="1">
    <citation type="submission" date="2019-04" db="EMBL/GenBank/DDBJ databases">
        <title>Chitiniphilus eburnea sp. nov., a novel chitinolytic bacterium isolated from aquaculture sludge.</title>
        <authorList>
            <person name="Sheng M."/>
        </authorList>
    </citation>
    <scope>NUCLEOTIDE SEQUENCE [LARGE SCALE GENOMIC DNA]</scope>
    <source>
        <strain evidence="8 9">HX-2-15</strain>
    </source>
</reference>
<evidence type="ECO:0000256" key="3">
    <source>
        <dbReference type="PIRSR" id="PIRSR001220-2"/>
    </source>
</evidence>
<accession>A0A4U0PLS3</accession>
<dbReference type="SMART" id="SM00870">
    <property type="entry name" value="Asparaginase"/>
    <property type="match status" value="1"/>
</dbReference>
<dbReference type="AlphaFoldDB" id="A0A4U0PLS3"/>
<feature type="domain" description="Asparaginase/glutaminase C-terminal" evidence="7">
    <location>
        <begin position="234"/>
        <end position="345"/>
    </location>
</feature>
<dbReference type="PROSITE" id="PS00144">
    <property type="entry name" value="ASN_GLN_ASE_1"/>
    <property type="match status" value="1"/>
</dbReference>
<dbReference type="PIRSF" id="PIRSF500176">
    <property type="entry name" value="L_ASNase"/>
    <property type="match status" value="1"/>
</dbReference>
<dbReference type="InterPro" id="IPR027473">
    <property type="entry name" value="L-asparaginase_C"/>
</dbReference>
<evidence type="ECO:0000256" key="5">
    <source>
        <dbReference type="PROSITE-ProRule" id="PRU10100"/>
    </source>
</evidence>
<evidence type="ECO:0000313" key="8">
    <source>
        <dbReference type="EMBL" id="TJZ69027.1"/>
    </source>
</evidence>
<dbReference type="PROSITE" id="PS00917">
    <property type="entry name" value="ASN_GLN_ASE_2"/>
    <property type="match status" value="1"/>
</dbReference>
<dbReference type="OrthoDB" id="9788068at2"/>
<dbReference type="Gene3D" id="3.40.50.40">
    <property type="match status" value="1"/>
</dbReference>
<protein>
    <submittedName>
        <fullName evidence="8">Asparaginase</fullName>
    </submittedName>
</protein>
<sequence>MSTMVIGLEIEVNRDCNQPASKTTRHAVRILIIYTGGTIGMAPGPHGLAPLAGGLAVPLATHCPGAEVLEYSPLLDSSSMTPRHWLRIAQDIRTHADIFDGFLILHGTDTLAWTAAALAYQLQDLPHPVIVTGAMHPWHHVGGDAMGNIAAAWAFLQGPACPGVGVVFADALYRGVRVRKLDCESAAAFGSPNAPGLGVFRAGMWQLDTARLDVPAMPRPQSKPLRPQTDILSLRLAPGFNAEWFADQLATAPPQGLLLEAYGSGNLPEHPGLLAVLGDLAARIPVAVCTQCLRGSVRLGLYAAGGPLAAAGAFDAGDMTPEASLAKLYWVMAQAEDLAARRALFEAPLLGDRSA</sequence>
<dbReference type="EMBL" id="SUMF01000022">
    <property type="protein sequence ID" value="TJZ69027.1"/>
    <property type="molecule type" value="Genomic_DNA"/>
</dbReference>
<dbReference type="SFLD" id="SFLDS00057">
    <property type="entry name" value="Glutaminase/Asparaginase"/>
    <property type="match status" value="1"/>
</dbReference>
<comment type="similarity">
    <text evidence="1">Belongs to the asparaginase 1 family.</text>
</comment>
<name>A0A4U0PLS3_9NEIS</name>
<dbReference type="InterPro" id="IPR027474">
    <property type="entry name" value="L-asparaginase_N"/>
</dbReference>